<dbReference type="OrthoDB" id="5914531at2759"/>
<dbReference type="PANTHER" id="PTHR15127">
    <property type="entry name" value="HEAVYWEIGHT, ISOFORM A"/>
    <property type="match status" value="1"/>
</dbReference>
<gene>
    <name evidence="5" type="ORF">BOKJ2_LOCUS1989</name>
</gene>
<dbReference type="InterPro" id="IPR051846">
    <property type="entry name" value="SH2_domain_adapters"/>
</dbReference>
<comment type="caution">
    <text evidence="5">The sequence shown here is derived from an EMBL/GenBank/DDBJ whole genome shotgun (WGS) entry which is preliminary data.</text>
</comment>
<accession>A0A811JVG0</accession>
<keyword evidence="6" id="KW-1185">Reference proteome</keyword>
<evidence type="ECO:0000256" key="2">
    <source>
        <dbReference type="PROSITE-ProRule" id="PRU00191"/>
    </source>
</evidence>
<sequence length="246" mass="28121">MIEEAQYDVPWEFKLRNSLNALKARPQSAGPEPGPSTNFNDLIASHHRDTSTSSFSSAKAVPNGSPVHVKFMNEPSPPVLRGQRQVSVQRKQNEYYPRVQCGIDQSTDPHPHLHKPHKSTPILFTETPHSERRHRSRFDEKAMIHENMDRIEAEKILSNGQVGDYLLRHRPEGNLAMSLRGQKAVLHIKLEQRNGKWVLGEGPEFKSLGQVLRCYRSNELPIKNAENVRLREPVKTDDIHIITQKL</sequence>
<dbReference type="EMBL" id="CAJFCW020000001">
    <property type="protein sequence ID" value="CAG9085137.1"/>
    <property type="molecule type" value="Genomic_DNA"/>
</dbReference>
<evidence type="ECO:0000256" key="1">
    <source>
        <dbReference type="ARBA" id="ARBA00022999"/>
    </source>
</evidence>
<dbReference type="Proteomes" id="UP000783686">
    <property type="component" value="Unassembled WGS sequence"/>
</dbReference>
<dbReference type="InterPro" id="IPR000980">
    <property type="entry name" value="SH2"/>
</dbReference>
<organism evidence="5 6">
    <name type="scientific">Bursaphelenchus okinawaensis</name>
    <dbReference type="NCBI Taxonomy" id="465554"/>
    <lineage>
        <taxon>Eukaryota</taxon>
        <taxon>Metazoa</taxon>
        <taxon>Ecdysozoa</taxon>
        <taxon>Nematoda</taxon>
        <taxon>Chromadorea</taxon>
        <taxon>Rhabditida</taxon>
        <taxon>Tylenchina</taxon>
        <taxon>Tylenchomorpha</taxon>
        <taxon>Aphelenchoidea</taxon>
        <taxon>Aphelenchoididae</taxon>
        <taxon>Bursaphelenchus</taxon>
    </lineage>
</organism>
<dbReference type="SMART" id="SM00252">
    <property type="entry name" value="SH2"/>
    <property type="match status" value="1"/>
</dbReference>
<evidence type="ECO:0000313" key="5">
    <source>
        <dbReference type="EMBL" id="CAD5207305.1"/>
    </source>
</evidence>
<dbReference type="EMBL" id="CAJFDH010000001">
    <property type="protein sequence ID" value="CAD5207305.1"/>
    <property type="molecule type" value="Genomic_DNA"/>
</dbReference>
<keyword evidence="1 2" id="KW-0727">SH2 domain</keyword>
<proteinExistence type="predicted"/>
<protein>
    <recommendedName>
        <fullName evidence="4">SH2 domain-containing protein</fullName>
    </recommendedName>
</protein>
<dbReference type="AlphaFoldDB" id="A0A811JVG0"/>
<dbReference type="InterPro" id="IPR036860">
    <property type="entry name" value="SH2_dom_sf"/>
</dbReference>
<dbReference type="PROSITE" id="PS50001">
    <property type="entry name" value="SH2"/>
    <property type="match status" value="1"/>
</dbReference>
<reference evidence="5" key="1">
    <citation type="submission" date="2020-09" db="EMBL/GenBank/DDBJ databases">
        <authorList>
            <person name="Kikuchi T."/>
        </authorList>
    </citation>
    <scope>NUCLEOTIDE SEQUENCE</scope>
    <source>
        <strain evidence="5">SH1</strain>
    </source>
</reference>
<feature type="region of interest" description="Disordered" evidence="3">
    <location>
        <begin position="109"/>
        <end position="134"/>
    </location>
</feature>
<dbReference type="Pfam" id="PF00017">
    <property type="entry name" value="SH2"/>
    <property type="match status" value="1"/>
</dbReference>
<evidence type="ECO:0000313" key="6">
    <source>
        <dbReference type="Proteomes" id="UP000614601"/>
    </source>
</evidence>
<dbReference type="PANTHER" id="PTHR15127:SF32">
    <property type="entry name" value="HEAVYWEIGHT, ISOFORM A"/>
    <property type="match status" value="1"/>
</dbReference>
<dbReference type="SUPFAM" id="SSF55550">
    <property type="entry name" value="SH2 domain"/>
    <property type="match status" value="1"/>
</dbReference>
<name>A0A811JVG0_9BILA</name>
<dbReference type="GO" id="GO:0001784">
    <property type="term" value="F:phosphotyrosine residue binding"/>
    <property type="evidence" value="ECO:0007669"/>
    <property type="project" value="TreeGrafter"/>
</dbReference>
<feature type="domain" description="SH2" evidence="4">
    <location>
        <begin position="143"/>
        <end position="234"/>
    </location>
</feature>
<dbReference type="Proteomes" id="UP000614601">
    <property type="component" value="Unassembled WGS sequence"/>
</dbReference>
<evidence type="ECO:0000259" key="4">
    <source>
        <dbReference type="PROSITE" id="PS50001"/>
    </source>
</evidence>
<evidence type="ECO:0000256" key="3">
    <source>
        <dbReference type="SAM" id="MobiDB-lite"/>
    </source>
</evidence>
<dbReference type="Gene3D" id="3.30.505.10">
    <property type="entry name" value="SH2 domain"/>
    <property type="match status" value="1"/>
</dbReference>